<evidence type="ECO:0000259" key="9">
    <source>
        <dbReference type="PROSITE" id="PS50850"/>
    </source>
</evidence>
<evidence type="ECO:0000256" key="5">
    <source>
        <dbReference type="ARBA" id="ARBA00022989"/>
    </source>
</evidence>
<feature type="transmembrane region" description="Helical" evidence="8">
    <location>
        <begin position="372"/>
        <end position="394"/>
    </location>
</feature>
<comment type="similarity">
    <text evidence="2 7">Belongs to the major facilitator superfamily. Sugar transporter (TC 2.A.1.1) family.</text>
</comment>
<dbReference type="Proteomes" id="UP000738402">
    <property type="component" value="Unassembled WGS sequence"/>
</dbReference>
<feature type="transmembrane region" description="Helical" evidence="8">
    <location>
        <begin position="339"/>
        <end position="360"/>
    </location>
</feature>
<evidence type="ECO:0000256" key="6">
    <source>
        <dbReference type="ARBA" id="ARBA00023136"/>
    </source>
</evidence>
<dbReference type="Pfam" id="PF00083">
    <property type="entry name" value="Sugar_tr"/>
    <property type="match status" value="1"/>
</dbReference>
<feature type="transmembrane region" description="Helical" evidence="8">
    <location>
        <begin position="63"/>
        <end position="86"/>
    </location>
</feature>
<feature type="transmembrane region" description="Helical" evidence="8">
    <location>
        <begin position="437"/>
        <end position="455"/>
    </location>
</feature>
<dbReference type="PROSITE" id="PS50850">
    <property type="entry name" value="MFS"/>
    <property type="match status" value="1"/>
</dbReference>
<gene>
    <name evidence="10" type="ORF">KL933_002686</name>
</gene>
<dbReference type="InterPro" id="IPR005828">
    <property type="entry name" value="MFS_sugar_transport-like"/>
</dbReference>
<evidence type="ECO:0000256" key="4">
    <source>
        <dbReference type="ARBA" id="ARBA00022692"/>
    </source>
</evidence>
<dbReference type="PANTHER" id="PTHR48022">
    <property type="entry name" value="PLASTIDIC GLUCOSE TRANSPORTER 4"/>
    <property type="match status" value="1"/>
</dbReference>
<feature type="domain" description="Major facilitator superfamily (MFS) profile" evidence="9">
    <location>
        <begin position="15"/>
        <end position="459"/>
    </location>
</feature>
<dbReference type="GO" id="GO:0016020">
    <property type="term" value="C:membrane"/>
    <property type="evidence" value="ECO:0007669"/>
    <property type="project" value="UniProtKB-SubCell"/>
</dbReference>
<evidence type="ECO:0000256" key="1">
    <source>
        <dbReference type="ARBA" id="ARBA00004141"/>
    </source>
</evidence>
<evidence type="ECO:0000313" key="10">
    <source>
        <dbReference type="EMBL" id="KAG7727752.1"/>
    </source>
</evidence>
<feature type="transmembrane region" description="Helical" evidence="8">
    <location>
        <begin position="274"/>
        <end position="292"/>
    </location>
</feature>
<dbReference type="FunFam" id="1.20.1250.20:FF:000134">
    <property type="entry name" value="MFS sugar transporter protein"/>
    <property type="match status" value="1"/>
</dbReference>
<dbReference type="PROSITE" id="PS00217">
    <property type="entry name" value="SUGAR_TRANSPORT_2"/>
    <property type="match status" value="1"/>
</dbReference>
<dbReference type="InterPro" id="IPR050360">
    <property type="entry name" value="MFS_Sugar_Transporters"/>
</dbReference>
<keyword evidence="6 8" id="KW-0472">Membrane</keyword>
<dbReference type="PRINTS" id="PR00171">
    <property type="entry name" value="SUGRTRNSPORT"/>
</dbReference>
<protein>
    <recommendedName>
        <fullName evidence="9">Major facilitator superfamily (MFS) profile domain-containing protein</fullName>
    </recommendedName>
</protein>
<dbReference type="AlphaFoldDB" id="A0AAN6D6M6"/>
<dbReference type="InterPro" id="IPR005829">
    <property type="entry name" value="Sugar_transporter_CS"/>
</dbReference>
<feature type="transmembrane region" description="Helical" evidence="8">
    <location>
        <begin position="312"/>
        <end position="332"/>
    </location>
</feature>
<feature type="transmembrane region" description="Helical" evidence="8">
    <location>
        <begin position="153"/>
        <end position="177"/>
    </location>
</feature>
<name>A0AAN6D6M6_9ASCO</name>
<sequence>MFLQNLRGTKLSIAIALAGASAWILQGYDQAIMNGLLTMKTFEKQFPTLNTNRPGVNKQHATVIEGTVVAIYELGCVLGCVASYFYGDKLGRRRFTMMVCTITIIGVIIQTSSFHITQLVIARVITGVGVGGITATVPTYISECAPARLRGKLVLLCGSLAIFGVALATWVDFGFYFVKHNSVNWRFPIALQMLFPTICISLVLFLPDSPRWLVKIGRTGEAAEVFARLEDKPVDSDQVQGEISMIQQSLMEDPAAIKASPFSRTKNKHLRRSLMAIGLNIGAQMTGINIVTFYSTSIFEQQLGYSSVEARIFSGSIQIWQAICAFAAIFLIDIFGRRFAMIHAAAIMGVCQFILGGLASDLQNKATAKAMIAFYFVAMYAFPVGLLLVVFMYAAEIAPLESRAQITAISTACNWLFNFVVAEASPTAFNNIGYKYYFVYGSVSFVLLVCLILFYPETRDRSLEEIDDIFIQSQTLFDTVRIAKTMPVLGDAEFDPERKLSLETKDAVEYVE</sequence>
<dbReference type="SUPFAM" id="SSF103473">
    <property type="entry name" value="MFS general substrate transporter"/>
    <property type="match status" value="1"/>
</dbReference>
<dbReference type="PROSITE" id="PS00216">
    <property type="entry name" value="SUGAR_TRANSPORT_1"/>
    <property type="match status" value="1"/>
</dbReference>
<dbReference type="InterPro" id="IPR036259">
    <property type="entry name" value="MFS_trans_sf"/>
</dbReference>
<feature type="transmembrane region" description="Helical" evidence="8">
    <location>
        <begin position="189"/>
        <end position="206"/>
    </location>
</feature>
<dbReference type="InterPro" id="IPR020846">
    <property type="entry name" value="MFS_dom"/>
</dbReference>
<keyword evidence="3 7" id="KW-0813">Transport</keyword>
<evidence type="ECO:0000256" key="8">
    <source>
        <dbReference type="SAM" id="Phobius"/>
    </source>
</evidence>
<dbReference type="NCBIfam" id="TIGR00879">
    <property type="entry name" value="SP"/>
    <property type="match status" value="1"/>
</dbReference>
<organism evidence="10 11">
    <name type="scientific">Ogataea haglerorum</name>
    <dbReference type="NCBI Taxonomy" id="1937702"/>
    <lineage>
        <taxon>Eukaryota</taxon>
        <taxon>Fungi</taxon>
        <taxon>Dikarya</taxon>
        <taxon>Ascomycota</taxon>
        <taxon>Saccharomycotina</taxon>
        <taxon>Pichiomycetes</taxon>
        <taxon>Pichiales</taxon>
        <taxon>Pichiaceae</taxon>
        <taxon>Ogataea</taxon>
    </lineage>
</organism>
<evidence type="ECO:0000256" key="7">
    <source>
        <dbReference type="RuleBase" id="RU003346"/>
    </source>
</evidence>
<comment type="caution">
    <text evidence="10">The sequence shown here is derived from an EMBL/GenBank/DDBJ whole genome shotgun (WGS) entry which is preliminary data.</text>
</comment>
<feature type="transmembrane region" description="Helical" evidence="8">
    <location>
        <begin position="95"/>
        <end position="114"/>
    </location>
</feature>
<accession>A0AAN6D6M6</accession>
<comment type="subcellular location">
    <subcellularLocation>
        <location evidence="1">Membrane</location>
        <topology evidence="1">Multi-pass membrane protein</topology>
    </subcellularLocation>
</comment>
<dbReference type="PANTHER" id="PTHR48022:SF68">
    <property type="entry name" value="MAJOR FACILITATOR SUPERFAMILY (MFS) PROFILE DOMAIN-CONTAINING PROTEIN-RELATED"/>
    <property type="match status" value="1"/>
</dbReference>
<dbReference type="EMBL" id="JAHLUH010000006">
    <property type="protein sequence ID" value="KAG7727752.1"/>
    <property type="molecule type" value="Genomic_DNA"/>
</dbReference>
<dbReference type="InterPro" id="IPR003663">
    <property type="entry name" value="Sugar/inositol_transpt"/>
</dbReference>
<evidence type="ECO:0000313" key="11">
    <source>
        <dbReference type="Proteomes" id="UP000738402"/>
    </source>
</evidence>
<proteinExistence type="inferred from homology"/>
<keyword evidence="5 8" id="KW-1133">Transmembrane helix</keyword>
<feature type="transmembrane region" description="Helical" evidence="8">
    <location>
        <begin position="120"/>
        <end position="141"/>
    </location>
</feature>
<evidence type="ECO:0000256" key="3">
    <source>
        <dbReference type="ARBA" id="ARBA00022448"/>
    </source>
</evidence>
<evidence type="ECO:0000256" key="2">
    <source>
        <dbReference type="ARBA" id="ARBA00010992"/>
    </source>
</evidence>
<reference evidence="10" key="1">
    <citation type="journal article" date="2021" name="G3 (Bethesda)">
        <title>Genomic diversity, chromosomal rearrangements, and interspecies hybridization in the ogataea polymorpha species complex.</title>
        <authorList>
            <person name="Hanson S.J."/>
            <person name="Cinneide E.O."/>
            <person name="Salzberg L.I."/>
            <person name="Wolfe K.H."/>
            <person name="McGowan J."/>
            <person name="Fitzpatrick D.A."/>
            <person name="Matlin K."/>
        </authorList>
    </citation>
    <scope>NUCLEOTIDE SEQUENCE</scope>
    <source>
        <strain evidence="10">83-405-1</strain>
    </source>
</reference>
<keyword evidence="4 8" id="KW-0812">Transmembrane</keyword>
<dbReference type="GO" id="GO:0005351">
    <property type="term" value="F:carbohydrate:proton symporter activity"/>
    <property type="evidence" value="ECO:0007669"/>
    <property type="project" value="TreeGrafter"/>
</dbReference>
<dbReference type="Gene3D" id="1.20.1250.20">
    <property type="entry name" value="MFS general substrate transporter like domains"/>
    <property type="match status" value="1"/>
</dbReference>